<evidence type="ECO:0000313" key="3">
    <source>
        <dbReference type="EMBL" id="KAH0759909.1"/>
    </source>
</evidence>
<dbReference type="EMBL" id="JAIVGD010000015">
    <property type="protein sequence ID" value="KAH0759909.1"/>
    <property type="molecule type" value="Genomic_DNA"/>
</dbReference>
<dbReference type="SMART" id="SM00343">
    <property type="entry name" value="ZnF_C2HC"/>
    <property type="match status" value="1"/>
</dbReference>
<dbReference type="PROSITE" id="PS50158">
    <property type="entry name" value="ZF_CCHC"/>
    <property type="match status" value="1"/>
</dbReference>
<organism evidence="3 4">
    <name type="scientific">Solanum tuberosum</name>
    <name type="common">Potato</name>
    <dbReference type="NCBI Taxonomy" id="4113"/>
    <lineage>
        <taxon>Eukaryota</taxon>
        <taxon>Viridiplantae</taxon>
        <taxon>Streptophyta</taxon>
        <taxon>Embryophyta</taxon>
        <taxon>Tracheophyta</taxon>
        <taxon>Spermatophyta</taxon>
        <taxon>Magnoliopsida</taxon>
        <taxon>eudicotyledons</taxon>
        <taxon>Gunneridae</taxon>
        <taxon>Pentapetalae</taxon>
        <taxon>asterids</taxon>
        <taxon>lamiids</taxon>
        <taxon>Solanales</taxon>
        <taxon>Solanaceae</taxon>
        <taxon>Solanoideae</taxon>
        <taxon>Solaneae</taxon>
        <taxon>Solanum</taxon>
    </lineage>
</organism>
<protein>
    <recommendedName>
        <fullName evidence="2">CCHC-type domain-containing protein</fullName>
    </recommendedName>
</protein>
<keyword evidence="1" id="KW-0862">Zinc</keyword>
<accession>A0ABQ7V8U0</accession>
<dbReference type="InterPro" id="IPR001878">
    <property type="entry name" value="Znf_CCHC"/>
</dbReference>
<dbReference type="Gene3D" id="4.10.60.10">
    <property type="entry name" value="Zinc finger, CCHC-type"/>
    <property type="match status" value="1"/>
</dbReference>
<proteinExistence type="predicted"/>
<comment type="caution">
    <text evidence="3">The sequence shown here is derived from an EMBL/GenBank/DDBJ whole genome shotgun (WGS) entry which is preliminary data.</text>
</comment>
<dbReference type="PANTHER" id="PTHR34676:SF28">
    <property type="entry name" value="ZINC FINGER, CCHC-TYPE, RIBONUCLEASE H-LIKE DOMAIN, GAG-PRE-INTEGRASE DOMAIN PROTEIN-RELATED"/>
    <property type="match status" value="1"/>
</dbReference>
<dbReference type="Pfam" id="PF14223">
    <property type="entry name" value="Retrotran_gag_2"/>
    <property type="match status" value="1"/>
</dbReference>
<evidence type="ECO:0000259" key="2">
    <source>
        <dbReference type="PROSITE" id="PS50158"/>
    </source>
</evidence>
<dbReference type="Proteomes" id="UP000826656">
    <property type="component" value="Unassembled WGS sequence"/>
</dbReference>
<keyword evidence="4" id="KW-1185">Reference proteome</keyword>
<keyword evidence="1" id="KW-0863">Zinc-finger</keyword>
<keyword evidence="1" id="KW-0479">Metal-binding</keyword>
<gene>
    <name evidence="3" type="ORF">KY290_023402</name>
</gene>
<evidence type="ECO:0000256" key="1">
    <source>
        <dbReference type="PROSITE-ProRule" id="PRU00047"/>
    </source>
</evidence>
<sequence>MKNQQFTPLLNFQLVSEPRLTKIRLTIGEKKIMAQQIMGALFQEETSQTRPPCFNGKHFSHWKVRMETFIKSYDVKVWRVIKLGDIPIPITKSSYESQSSTNPSLENYTNEQLEIIQINSKAKNVLYNAISGEKYEKISCCYTAKERWDKLEVTYEGTDKVKETIISLLVYEYELFEMKKGETIKSTFARLSKIIGELKPSGKLYPPIEHIRRVLRSLLPQWHAKVVALESMDLNTLTYDEVRGDLIAFEKTHLNKKGREESKKKIVAFKVNQEDKGEEELPEDEIALITRSVMDSFRKSRNNKREKNFGKGKYINDQSRNDGKCYECGKYGHMAIECLEAKENYSRENQKNKALRSWSDEDNSENEHEEIGNVCFMAVGE</sequence>
<feature type="domain" description="CCHC-type" evidence="2">
    <location>
        <begin position="324"/>
        <end position="338"/>
    </location>
</feature>
<dbReference type="InterPro" id="IPR036875">
    <property type="entry name" value="Znf_CCHC_sf"/>
</dbReference>
<evidence type="ECO:0000313" key="4">
    <source>
        <dbReference type="Proteomes" id="UP000826656"/>
    </source>
</evidence>
<dbReference type="SUPFAM" id="SSF57756">
    <property type="entry name" value="Retrovirus zinc finger-like domains"/>
    <property type="match status" value="1"/>
</dbReference>
<name>A0ABQ7V8U0_SOLTU</name>
<reference evidence="3 4" key="1">
    <citation type="journal article" date="2021" name="bioRxiv">
        <title>Chromosome-scale and haplotype-resolved genome assembly of a tetraploid potato cultivar.</title>
        <authorList>
            <person name="Sun H."/>
            <person name="Jiao W.-B."/>
            <person name="Krause K."/>
            <person name="Campoy J.A."/>
            <person name="Goel M."/>
            <person name="Folz-Donahue K."/>
            <person name="Kukat C."/>
            <person name="Huettel B."/>
            <person name="Schneeberger K."/>
        </authorList>
    </citation>
    <scope>NUCLEOTIDE SEQUENCE [LARGE SCALE GENOMIC DNA]</scope>
    <source>
        <strain evidence="3">SolTubOtavaFocal</strain>
        <tissue evidence="3">Leaves</tissue>
    </source>
</reference>
<dbReference type="PANTHER" id="PTHR34676">
    <property type="entry name" value="DUF4219 DOMAIN-CONTAINING PROTEIN-RELATED"/>
    <property type="match status" value="1"/>
</dbReference>